<feature type="compositionally biased region" description="Polar residues" evidence="1">
    <location>
        <begin position="159"/>
        <end position="170"/>
    </location>
</feature>
<evidence type="ECO:0000313" key="3">
    <source>
        <dbReference type="EMBL" id="GEK16534.1"/>
    </source>
</evidence>
<dbReference type="PANTHER" id="PTHR34385">
    <property type="entry name" value="D-ALANYL-D-ALANINE CARBOXYPEPTIDASE"/>
    <property type="match status" value="1"/>
</dbReference>
<proteinExistence type="predicted"/>
<name>A0A510UPF1_9CELL</name>
<dbReference type="CDD" id="cd14814">
    <property type="entry name" value="Peptidase_M15"/>
    <property type="match status" value="1"/>
</dbReference>
<protein>
    <recommendedName>
        <fullName evidence="2">D-alanyl-D-alanine carboxypeptidase-like core domain-containing protein</fullName>
    </recommendedName>
</protein>
<dbReference type="Proteomes" id="UP000321386">
    <property type="component" value="Unassembled WGS sequence"/>
</dbReference>
<comment type="caution">
    <text evidence="3">The sequence shown here is derived from an EMBL/GenBank/DDBJ whole genome shotgun (WGS) entry which is preliminary data.</text>
</comment>
<gene>
    <name evidence="3" type="ORF">CPE01_02670</name>
</gene>
<feature type="region of interest" description="Disordered" evidence="1">
    <location>
        <begin position="19"/>
        <end position="170"/>
    </location>
</feature>
<dbReference type="SUPFAM" id="SSF55166">
    <property type="entry name" value="Hedgehog/DD-peptidase"/>
    <property type="match status" value="1"/>
</dbReference>
<organism evidence="3 4">
    <name type="scientific">Cellulomonas persica</name>
    <dbReference type="NCBI Taxonomy" id="76861"/>
    <lineage>
        <taxon>Bacteria</taxon>
        <taxon>Bacillati</taxon>
        <taxon>Actinomycetota</taxon>
        <taxon>Actinomycetes</taxon>
        <taxon>Micrococcales</taxon>
        <taxon>Cellulomonadaceae</taxon>
        <taxon>Cellulomonas</taxon>
    </lineage>
</organism>
<accession>A0A510UPF1</accession>
<dbReference type="InterPro" id="IPR009045">
    <property type="entry name" value="Zn_M74/Hedgehog-like"/>
</dbReference>
<dbReference type="PANTHER" id="PTHR34385:SF1">
    <property type="entry name" value="PEPTIDOGLYCAN L-ALANYL-D-GLUTAMATE ENDOPEPTIDASE CWLK"/>
    <property type="match status" value="1"/>
</dbReference>
<feature type="compositionally biased region" description="Low complexity" evidence="1">
    <location>
        <begin position="138"/>
        <end position="155"/>
    </location>
</feature>
<keyword evidence="4" id="KW-1185">Reference proteome</keyword>
<dbReference type="Pfam" id="PF02557">
    <property type="entry name" value="VanY"/>
    <property type="match status" value="1"/>
</dbReference>
<dbReference type="GO" id="GO:0006508">
    <property type="term" value="P:proteolysis"/>
    <property type="evidence" value="ECO:0007669"/>
    <property type="project" value="InterPro"/>
</dbReference>
<dbReference type="Gene3D" id="3.30.1380.10">
    <property type="match status" value="1"/>
</dbReference>
<feature type="compositionally biased region" description="Basic and acidic residues" evidence="1">
    <location>
        <begin position="84"/>
        <end position="95"/>
    </location>
</feature>
<feature type="domain" description="D-alanyl-D-alanine carboxypeptidase-like core" evidence="2">
    <location>
        <begin position="442"/>
        <end position="550"/>
    </location>
</feature>
<reference evidence="3 4" key="1">
    <citation type="submission" date="2019-07" db="EMBL/GenBank/DDBJ databases">
        <title>Whole genome shotgun sequence of Cellulomonas persica NBRC 101101.</title>
        <authorList>
            <person name="Hosoyama A."/>
            <person name="Uohara A."/>
            <person name="Ohji S."/>
            <person name="Ichikawa N."/>
        </authorList>
    </citation>
    <scope>NUCLEOTIDE SEQUENCE [LARGE SCALE GENOMIC DNA]</scope>
    <source>
        <strain evidence="3 4">NBRC 101101</strain>
    </source>
</reference>
<evidence type="ECO:0000313" key="4">
    <source>
        <dbReference type="Proteomes" id="UP000321386"/>
    </source>
</evidence>
<dbReference type="AlphaFoldDB" id="A0A510UPF1"/>
<feature type="compositionally biased region" description="Basic and acidic residues" evidence="1">
    <location>
        <begin position="303"/>
        <end position="315"/>
    </location>
</feature>
<dbReference type="EMBL" id="BJUA01000001">
    <property type="protein sequence ID" value="GEK16534.1"/>
    <property type="molecule type" value="Genomic_DNA"/>
</dbReference>
<dbReference type="InterPro" id="IPR003709">
    <property type="entry name" value="VanY-like_core_dom"/>
</dbReference>
<feature type="region of interest" description="Disordered" evidence="1">
    <location>
        <begin position="242"/>
        <end position="316"/>
    </location>
</feature>
<evidence type="ECO:0000256" key="1">
    <source>
        <dbReference type="SAM" id="MobiDB-lite"/>
    </source>
</evidence>
<feature type="compositionally biased region" description="Low complexity" evidence="1">
    <location>
        <begin position="245"/>
        <end position="281"/>
    </location>
</feature>
<dbReference type="GO" id="GO:0008233">
    <property type="term" value="F:peptidase activity"/>
    <property type="evidence" value="ECO:0007669"/>
    <property type="project" value="InterPro"/>
</dbReference>
<dbReference type="InterPro" id="IPR052179">
    <property type="entry name" value="DD-CPase-like"/>
</dbReference>
<evidence type="ECO:0000259" key="2">
    <source>
        <dbReference type="Pfam" id="PF02557"/>
    </source>
</evidence>
<sequence>MVDPGQASPPLTRRQIREAERAAAESAQRPAAHLAPQPQSPDRPTHAAWDPRSLSAQPAGPSRVFSQGPDIAQGPDAQQATRAARRDEPARRSESARPSGPAARPTTVSSGPGSAGHHTPSWVPTERRSVAQPPVPHAPAVTATLTPPTGAPQAPRRATQASAPQVFTASATPTAAKSRVAPAVFVPSAQAAAASRGAATTAIPAVLDARSAVAPLAPVPAADETVVLDAFVALDEPATSVTREAVTPDVPAAPETPAAPEATPTPAAPSAVFPTSPVVVPEPARAGAPDRRAEAPRVVARSGSEKRPASSEHVVRTPARALNRAGRNAVRFGVVGALAAVTVAVPLGRGSLGSTDVLSGLPSDHGTLPTTVSALTAAPLSVSPPASLTTVDSAILDARGAELASRDASRQPIPGCDPSARAAGENGRLARVDLCTLWDGHTQMRADAASALAELNAVYVARFGADMCLASGYRTLQEQYSVKARRGGLAAAPGKSNHGWGLAVDFCSAMTSGARWTWLNQNAGTYGFENPEWAKPGGSGPFERWHWEYTKGVKADGEYYG</sequence>